<keyword evidence="5 6" id="KW-0472">Membrane</keyword>
<feature type="transmembrane region" description="Helical" evidence="6">
    <location>
        <begin position="124"/>
        <end position="146"/>
    </location>
</feature>
<dbReference type="InterPro" id="IPR050833">
    <property type="entry name" value="Poly_Biosynth_Transport"/>
</dbReference>
<evidence type="ECO:0000256" key="5">
    <source>
        <dbReference type="ARBA" id="ARBA00023136"/>
    </source>
</evidence>
<dbReference type="Proteomes" id="UP000051202">
    <property type="component" value="Unassembled WGS sequence"/>
</dbReference>
<dbReference type="STRING" id="554343.AS194_06765"/>
<name>A0A0T6DSC3_9GAMM</name>
<keyword evidence="4 6" id="KW-1133">Transmembrane helix</keyword>
<evidence type="ECO:0000256" key="6">
    <source>
        <dbReference type="SAM" id="Phobius"/>
    </source>
</evidence>
<evidence type="ECO:0000256" key="3">
    <source>
        <dbReference type="ARBA" id="ARBA00022692"/>
    </source>
</evidence>
<evidence type="ECO:0000313" key="7">
    <source>
        <dbReference type="EMBL" id="KRU22868.1"/>
    </source>
</evidence>
<dbReference type="AlphaFoldDB" id="A0A0T6DSC3"/>
<feature type="transmembrane region" description="Helical" evidence="6">
    <location>
        <begin position="167"/>
        <end position="189"/>
    </location>
</feature>
<dbReference type="GO" id="GO:0005886">
    <property type="term" value="C:plasma membrane"/>
    <property type="evidence" value="ECO:0007669"/>
    <property type="project" value="UniProtKB-SubCell"/>
</dbReference>
<feature type="transmembrane region" description="Helical" evidence="6">
    <location>
        <begin position="366"/>
        <end position="390"/>
    </location>
</feature>
<dbReference type="PANTHER" id="PTHR30250:SF28">
    <property type="entry name" value="POLYSACCHARIDE BIOSYNTHESIS PROTEIN"/>
    <property type="match status" value="1"/>
</dbReference>
<feature type="transmembrane region" description="Helical" evidence="6">
    <location>
        <begin position="82"/>
        <end position="112"/>
    </location>
</feature>
<keyword evidence="8" id="KW-1185">Reference proteome</keyword>
<feature type="transmembrane region" description="Helical" evidence="6">
    <location>
        <begin position="402"/>
        <end position="423"/>
    </location>
</feature>
<reference evidence="7 8" key="1">
    <citation type="submission" date="2015-11" db="EMBL/GenBank/DDBJ databases">
        <title>Permanent draft genome of Psychrobacter piscatorii LQ58.</title>
        <authorList>
            <person name="Zhou M."/>
            <person name="Dong B."/>
            <person name="Liu Q."/>
        </authorList>
    </citation>
    <scope>NUCLEOTIDE SEQUENCE [LARGE SCALE GENOMIC DNA]</scope>
    <source>
        <strain evidence="7 8">LQ58</strain>
    </source>
</reference>
<dbReference type="EMBL" id="LNDJ01000056">
    <property type="protein sequence ID" value="KRU22868.1"/>
    <property type="molecule type" value="Genomic_DNA"/>
</dbReference>
<feature type="transmembrane region" description="Helical" evidence="6">
    <location>
        <begin position="336"/>
        <end position="354"/>
    </location>
</feature>
<sequence length="435" mass="48308">MRFSKKLGNHDSVTVFKGMFTLALGSSAARIIGILSIPIITRIYTPADYGLLALYISITSILVSLTTLKFSTALPLPKADALAINLLALSIFILVGFLTLLSLCLFLFGEIILSWFDMSEILSLRWLIVLGVGGSAFYEILSLWATRKRKYKVIAKTQFVQSLLGNGAKIILGLLSFKAVGLITGQFLAQSTGLFRLIREFIDDFKKLIPFITKKRMMLVAGYYREFPYFRLPSQTLLQLSSNAPVLMMATLYGKEVTGQLSLAILAVSLPTGLIGQAMAKAFYAEIAVIGKRNLNRIKTLTIDVQKRLFILGLPLTVLVMILAQPIFYLVFGPEWAIAGKYTTILAPFVLLQFTSNPLMQVLNIVGSQITFLIINIIRILGLGALFFFFKGYTLSPQSFVIVLSFYLCIYYLGTTAFIFFTVHKSAAQQEQRAV</sequence>
<feature type="transmembrane region" description="Helical" evidence="6">
    <location>
        <begin position="309"/>
        <end position="330"/>
    </location>
</feature>
<gene>
    <name evidence="7" type="ORF">AS194_06765</name>
</gene>
<evidence type="ECO:0000256" key="1">
    <source>
        <dbReference type="ARBA" id="ARBA00004651"/>
    </source>
</evidence>
<keyword evidence="3 6" id="KW-0812">Transmembrane</keyword>
<keyword evidence="2" id="KW-1003">Cell membrane</keyword>
<dbReference type="PANTHER" id="PTHR30250">
    <property type="entry name" value="PST FAMILY PREDICTED COLANIC ACID TRANSPORTER"/>
    <property type="match status" value="1"/>
</dbReference>
<evidence type="ECO:0000256" key="2">
    <source>
        <dbReference type="ARBA" id="ARBA00022475"/>
    </source>
</evidence>
<evidence type="ECO:0000256" key="4">
    <source>
        <dbReference type="ARBA" id="ARBA00022989"/>
    </source>
</evidence>
<evidence type="ECO:0000313" key="8">
    <source>
        <dbReference type="Proteomes" id="UP000051202"/>
    </source>
</evidence>
<organism evidence="7 8">
    <name type="scientific">Psychrobacter piscatorii</name>
    <dbReference type="NCBI Taxonomy" id="554343"/>
    <lineage>
        <taxon>Bacteria</taxon>
        <taxon>Pseudomonadati</taxon>
        <taxon>Pseudomonadota</taxon>
        <taxon>Gammaproteobacteria</taxon>
        <taxon>Moraxellales</taxon>
        <taxon>Moraxellaceae</taxon>
        <taxon>Psychrobacter</taxon>
    </lineage>
</organism>
<accession>A0A0T6DSC3</accession>
<proteinExistence type="predicted"/>
<comment type="caution">
    <text evidence="7">The sequence shown here is derived from an EMBL/GenBank/DDBJ whole genome shotgun (WGS) entry which is preliminary data.</text>
</comment>
<feature type="transmembrane region" description="Helical" evidence="6">
    <location>
        <begin position="20"/>
        <end position="40"/>
    </location>
</feature>
<dbReference type="Pfam" id="PF13440">
    <property type="entry name" value="Polysacc_synt_3"/>
    <property type="match status" value="1"/>
</dbReference>
<feature type="transmembrane region" description="Helical" evidence="6">
    <location>
        <begin position="263"/>
        <end position="289"/>
    </location>
</feature>
<protein>
    <submittedName>
        <fullName evidence="7">Polysaccharide biosynthesis protein</fullName>
    </submittedName>
</protein>
<feature type="transmembrane region" description="Helical" evidence="6">
    <location>
        <begin position="52"/>
        <end position="70"/>
    </location>
</feature>
<comment type="subcellular location">
    <subcellularLocation>
        <location evidence="1">Cell membrane</location>
        <topology evidence="1">Multi-pass membrane protein</topology>
    </subcellularLocation>
</comment>